<feature type="domain" description="NapC/NirT cytochrome c N-terminal" evidence="9">
    <location>
        <begin position="25"/>
        <end position="197"/>
    </location>
</feature>
<comment type="subcellular location">
    <subcellularLocation>
        <location evidence="1">Membrane</location>
    </subcellularLocation>
</comment>
<comment type="caution">
    <text evidence="10">The sequence shown here is derived from an EMBL/GenBank/DDBJ whole genome shotgun (WGS) entry which is preliminary data.</text>
</comment>
<evidence type="ECO:0000256" key="4">
    <source>
        <dbReference type="ARBA" id="ARBA00022723"/>
    </source>
</evidence>
<keyword evidence="8" id="KW-0812">Transmembrane</keyword>
<keyword evidence="5" id="KW-0249">Electron transport</keyword>
<evidence type="ECO:0000313" key="10">
    <source>
        <dbReference type="EMBL" id="MBV2360937.1"/>
    </source>
</evidence>
<keyword evidence="4" id="KW-0479">Metal-binding</keyword>
<dbReference type="EMBL" id="JAHRWL010000002">
    <property type="protein sequence ID" value="MBV2360937.1"/>
    <property type="molecule type" value="Genomic_DNA"/>
</dbReference>
<sequence>MSRNDTPGKRPGFLRRIINAIRSPSTVYSLGGLMITGFAAGIVFWGGFNWAMEETNNQEFCISCHEMRVNVYAEYKGSVHEANASGVRATCPDCHVPKAWAPKVVRKIQASWELYGHFVTGIIDTPEKFEAHRLDMASSVWAAMKKTDSRECRNCHKFDYMDFTEQENRAADNHQIAQDEGKTCIDCHQGIAHRLPEGYLERYRDVVAELEAKGLVPEPKGVRVSQADAGSIRDYLAKQD</sequence>
<proteinExistence type="predicted"/>
<evidence type="ECO:0000256" key="8">
    <source>
        <dbReference type="SAM" id="Phobius"/>
    </source>
</evidence>
<keyword evidence="11" id="KW-1185">Reference proteome</keyword>
<accession>A0ABS6NA85</accession>
<dbReference type="InterPro" id="IPR005126">
    <property type="entry name" value="NapC/NirT_cyt_c_N"/>
</dbReference>
<dbReference type="Pfam" id="PF03264">
    <property type="entry name" value="Cytochrom_NNT"/>
    <property type="match status" value="1"/>
</dbReference>
<dbReference type="InterPro" id="IPR051174">
    <property type="entry name" value="Cytochrome_c-type_ET"/>
</dbReference>
<evidence type="ECO:0000313" key="11">
    <source>
        <dbReference type="Proteomes" id="UP001166293"/>
    </source>
</evidence>
<evidence type="ECO:0000259" key="9">
    <source>
        <dbReference type="Pfam" id="PF03264"/>
    </source>
</evidence>
<feature type="transmembrane region" description="Helical" evidence="8">
    <location>
        <begin position="25"/>
        <end position="48"/>
    </location>
</feature>
<evidence type="ECO:0000256" key="7">
    <source>
        <dbReference type="ARBA" id="ARBA00023136"/>
    </source>
</evidence>
<dbReference type="PANTHER" id="PTHR30333">
    <property type="entry name" value="CYTOCHROME C-TYPE PROTEIN"/>
    <property type="match status" value="1"/>
</dbReference>
<evidence type="ECO:0000256" key="5">
    <source>
        <dbReference type="ARBA" id="ARBA00022982"/>
    </source>
</evidence>
<keyword evidence="3" id="KW-0349">Heme</keyword>
<gene>
    <name evidence="10" type="ORF">KUH32_14315</name>
</gene>
<dbReference type="Proteomes" id="UP001166293">
    <property type="component" value="Unassembled WGS sequence"/>
</dbReference>
<dbReference type="RefSeq" id="WP_217779279.1">
    <property type="nucleotide sequence ID" value="NZ_JAHRWL010000002.1"/>
</dbReference>
<evidence type="ECO:0000256" key="1">
    <source>
        <dbReference type="ARBA" id="ARBA00004370"/>
    </source>
</evidence>
<organism evidence="10 11">
    <name type="scientific">Thalassococcus arenae</name>
    <dbReference type="NCBI Taxonomy" id="2851652"/>
    <lineage>
        <taxon>Bacteria</taxon>
        <taxon>Pseudomonadati</taxon>
        <taxon>Pseudomonadota</taxon>
        <taxon>Alphaproteobacteria</taxon>
        <taxon>Rhodobacterales</taxon>
        <taxon>Roseobacteraceae</taxon>
        <taxon>Thalassococcus</taxon>
    </lineage>
</organism>
<evidence type="ECO:0000256" key="6">
    <source>
        <dbReference type="ARBA" id="ARBA00023004"/>
    </source>
</evidence>
<keyword evidence="6" id="KW-0408">Iron</keyword>
<evidence type="ECO:0000256" key="2">
    <source>
        <dbReference type="ARBA" id="ARBA00022448"/>
    </source>
</evidence>
<dbReference type="PANTHER" id="PTHR30333:SF1">
    <property type="entry name" value="CYTOCHROME C-TYPE PROTEIN NAPC"/>
    <property type="match status" value="1"/>
</dbReference>
<name>A0ABS6NA85_9RHOB</name>
<keyword evidence="8" id="KW-1133">Transmembrane helix</keyword>
<keyword evidence="2" id="KW-0813">Transport</keyword>
<evidence type="ECO:0000256" key="3">
    <source>
        <dbReference type="ARBA" id="ARBA00022617"/>
    </source>
</evidence>
<reference evidence="10" key="1">
    <citation type="submission" date="2021-06" db="EMBL/GenBank/DDBJ databases">
        <title>Thalassococcus sp. CAU 1522 isolated from sea sand, Republic of Korea.</title>
        <authorList>
            <person name="Kim W."/>
        </authorList>
    </citation>
    <scope>NUCLEOTIDE SEQUENCE</scope>
    <source>
        <strain evidence="10">CAU 1522</strain>
    </source>
</reference>
<keyword evidence="7 8" id="KW-0472">Membrane</keyword>
<protein>
    <submittedName>
        <fullName evidence="10">NapC/NirT family cytochrome c</fullName>
    </submittedName>
</protein>